<name>A0ABX7Q812_9BACT</name>
<dbReference type="RefSeq" id="WP_207165165.1">
    <property type="nucleotide sequence ID" value="NZ_CP071382.1"/>
</dbReference>
<evidence type="ECO:0000313" key="2">
    <source>
        <dbReference type="Proteomes" id="UP000663651"/>
    </source>
</evidence>
<proteinExistence type="predicted"/>
<evidence type="ECO:0000313" key="1">
    <source>
        <dbReference type="EMBL" id="QSV47170.1"/>
    </source>
</evidence>
<accession>A0ABX7Q812</accession>
<dbReference type="EMBL" id="CP071382">
    <property type="protein sequence ID" value="QSV47170.1"/>
    <property type="molecule type" value="Genomic_DNA"/>
</dbReference>
<protein>
    <recommendedName>
        <fullName evidence="3">Flagellar biosynthesis protein FlgN</fullName>
    </recommendedName>
</protein>
<dbReference type="Proteomes" id="UP000663651">
    <property type="component" value="Chromosome"/>
</dbReference>
<evidence type="ECO:0008006" key="3">
    <source>
        <dbReference type="Google" id="ProtNLM"/>
    </source>
</evidence>
<gene>
    <name evidence="1" type="ORF">JZM60_07895</name>
</gene>
<keyword evidence="2" id="KW-1185">Reference proteome</keyword>
<organism evidence="1 2">
    <name type="scientific">Geobacter benzoatilyticus</name>
    <dbReference type="NCBI Taxonomy" id="2815309"/>
    <lineage>
        <taxon>Bacteria</taxon>
        <taxon>Pseudomonadati</taxon>
        <taxon>Thermodesulfobacteriota</taxon>
        <taxon>Desulfuromonadia</taxon>
        <taxon>Geobacterales</taxon>
        <taxon>Geobacteraceae</taxon>
        <taxon>Geobacter</taxon>
    </lineage>
</organism>
<reference evidence="1 2" key="1">
    <citation type="submission" date="2021-03" db="EMBL/GenBank/DDBJ databases">
        <title>Geobacter metallireducens gen. nov. sp. nov., a microorganism capable of coupling the complete oxidation of organic compounds to the reduction of iron and other metals.</title>
        <authorList>
            <person name="Li Y."/>
        </authorList>
    </citation>
    <scope>NUCLEOTIDE SEQUENCE [LARGE SCALE GENOMIC DNA]</scope>
    <source>
        <strain evidence="1 2">Jerry-YX</strain>
    </source>
</reference>
<sequence length="139" mass="15524">MDFSEVSTLTAEADELLGKLLEEALGLLRNFDTSSPETLEETIRRREEILERFLKLEGRIAILEERAKGDELNRLKALRESRAVLAGRIQETDSLVIALAREQLSVIKGDLAALTQGRRALYAYEGRPSGRSHTVNDSA</sequence>